<evidence type="ECO:0000313" key="2">
    <source>
        <dbReference type="EMBL" id="SEQ72133.1"/>
    </source>
</evidence>
<dbReference type="RefSeq" id="WP_245777761.1">
    <property type="nucleotide sequence ID" value="NZ_FOFR01000004.1"/>
</dbReference>
<dbReference type="SUPFAM" id="SSF54427">
    <property type="entry name" value="NTF2-like"/>
    <property type="match status" value="1"/>
</dbReference>
<protein>
    <submittedName>
        <fullName evidence="2">SnoaL-like domain-containing protein</fullName>
    </submittedName>
</protein>
<feature type="domain" description="SnoaL-like" evidence="1">
    <location>
        <begin position="6"/>
        <end position="126"/>
    </location>
</feature>
<dbReference type="Gene3D" id="3.10.450.50">
    <property type="match status" value="1"/>
</dbReference>
<dbReference type="InterPro" id="IPR037401">
    <property type="entry name" value="SnoaL-like"/>
</dbReference>
<dbReference type="InterPro" id="IPR032710">
    <property type="entry name" value="NTF2-like_dom_sf"/>
</dbReference>
<dbReference type="Proteomes" id="UP000199352">
    <property type="component" value="Unassembled WGS sequence"/>
</dbReference>
<dbReference type="CDD" id="cd00531">
    <property type="entry name" value="NTF2_like"/>
    <property type="match status" value="1"/>
</dbReference>
<dbReference type="STRING" id="402600.SAMN05216188_104441"/>
<gene>
    <name evidence="2" type="ORF">SAMN05216188_104441</name>
</gene>
<sequence>MSVAILLDRAEITDLFSRLSRLLDEKRWDDAATVFDPDISVSSPRNGELRGIDELVEVMRRAGDPGELTQHLTTDLLVDLAGDEAVTSANSVVHFFRAGQTPHRTAGLRLDGVAVRTPAGWRLRESRTTLVWLRER</sequence>
<dbReference type="AlphaFoldDB" id="A0A1H9IC23"/>
<evidence type="ECO:0000259" key="1">
    <source>
        <dbReference type="Pfam" id="PF13577"/>
    </source>
</evidence>
<reference evidence="3" key="1">
    <citation type="submission" date="2016-10" db="EMBL/GenBank/DDBJ databases">
        <authorList>
            <person name="Varghese N."/>
            <person name="Submissions S."/>
        </authorList>
    </citation>
    <scope>NUCLEOTIDE SEQUENCE [LARGE SCALE GENOMIC DNA]</scope>
    <source>
        <strain evidence="3">CGMCC 4.3525</strain>
    </source>
</reference>
<evidence type="ECO:0000313" key="3">
    <source>
        <dbReference type="Proteomes" id="UP000199352"/>
    </source>
</evidence>
<name>A0A1H9IC23_9PSEU</name>
<dbReference type="EMBL" id="FOFR01000004">
    <property type="protein sequence ID" value="SEQ72133.1"/>
    <property type="molecule type" value="Genomic_DNA"/>
</dbReference>
<accession>A0A1H9IC23</accession>
<proteinExistence type="predicted"/>
<dbReference type="Pfam" id="PF13577">
    <property type="entry name" value="SnoaL_4"/>
    <property type="match status" value="1"/>
</dbReference>
<keyword evidence="3" id="KW-1185">Reference proteome</keyword>
<organism evidence="2 3">
    <name type="scientific">Lentzea xinjiangensis</name>
    <dbReference type="NCBI Taxonomy" id="402600"/>
    <lineage>
        <taxon>Bacteria</taxon>
        <taxon>Bacillati</taxon>
        <taxon>Actinomycetota</taxon>
        <taxon>Actinomycetes</taxon>
        <taxon>Pseudonocardiales</taxon>
        <taxon>Pseudonocardiaceae</taxon>
        <taxon>Lentzea</taxon>
    </lineage>
</organism>